<name>A0A9P4PZU5_9PLEO</name>
<sequence length="404" mass="45179">MDALDQFSPSDIQMEELAFDEVEHPAPSHPKTGNPGSPSIRWVDMSWEGTYNTEATRQDLETMGITWNAEVQDIEKTIRPANPVPGVPPFYLEVLEAGSGVFGTVVLCLPRPHAIAARYRHAQGKPQDVAELKSKLVAVKVMKSIHVKKSQDELRVNEILLRNIRSATATTVPRFATLRGQCEVVAVPKHQTTDHVQPWLALDSIVPSLTVDDLLEKHVYMLEGIAEILILHIFCGVMDAIRFLHSCSPPITHQDIHNGNVMLELTDGLPRVVLNDFDTSDIVSKDYERFDFDFECLCWMMRDFYTDVRDAGVLNDHSNFIPSKRWIEFNNTVLISAAQASSELMKKLAEPLARSILENLPAGGKSQVAECLCRASGPQEVKLLTHFKRMDLLPSTDLGRMSDA</sequence>
<dbReference type="Proteomes" id="UP000799764">
    <property type="component" value="Unassembled WGS sequence"/>
</dbReference>
<gene>
    <name evidence="2" type="ORF">P171DRAFT_479224</name>
</gene>
<proteinExistence type="predicted"/>
<evidence type="ECO:0000259" key="1">
    <source>
        <dbReference type="PROSITE" id="PS50011"/>
    </source>
</evidence>
<dbReference type="InterPro" id="IPR011009">
    <property type="entry name" value="Kinase-like_dom_sf"/>
</dbReference>
<keyword evidence="3" id="KW-1185">Reference proteome</keyword>
<protein>
    <recommendedName>
        <fullName evidence="1">Protein kinase domain-containing protein</fullName>
    </recommendedName>
</protein>
<dbReference type="AlphaFoldDB" id="A0A9P4PZU5"/>
<evidence type="ECO:0000313" key="3">
    <source>
        <dbReference type="Proteomes" id="UP000799764"/>
    </source>
</evidence>
<feature type="domain" description="Protein kinase" evidence="1">
    <location>
        <begin position="91"/>
        <end position="404"/>
    </location>
</feature>
<dbReference type="OrthoDB" id="5979581at2759"/>
<dbReference type="SUPFAM" id="SSF56112">
    <property type="entry name" value="Protein kinase-like (PK-like)"/>
    <property type="match status" value="1"/>
</dbReference>
<dbReference type="PROSITE" id="PS50011">
    <property type="entry name" value="PROTEIN_KINASE_DOM"/>
    <property type="match status" value="1"/>
</dbReference>
<dbReference type="InterPro" id="IPR000719">
    <property type="entry name" value="Prot_kinase_dom"/>
</dbReference>
<dbReference type="EMBL" id="MU001492">
    <property type="protein sequence ID" value="KAF2452223.1"/>
    <property type="molecule type" value="Genomic_DNA"/>
</dbReference>
<comment type="caution">
    <text evidence="2">The sequence shown here is derived from an EMBL/GenBank/DDBJ whole genome shotgun (WGS) entry which is preliminary data.</text>
</comment>
<accession>A0A9P4PZU5</accession>
<dbReference type="GO" id="GO:0004672">
    <property type="term" value="F:protein kinase activity"/>
    <property type="evidence" value="ECO:0007669"/>
    <property type="project" value="InterPro"/>
</dbReference>
<reference evidence="2" key="1">
    <citation type="journal article" date="2020" name="Stud. Mycol.">
        <title>101 Dothideomycetes genomes: a test case for predicting lifestyles and emergence of pathogens.</title>
        <authorList>
            <person name="Haridas S."/>
            <person name="Albert R."/>
            <person name="Binder M."/>
            <person name="Bloem J."/>
            <person name="Labutti K."/>
            <person name="Salamov A."/>
            <person name="Andreopoulos B."/>
            <person name="Baker S."/>
            <person name="Barry K."/>
            <person name="Bills G."/>
            <person name="Bluhm B."/>
            <person name="Cannon C."/>
            <person name="Castanera R."/>
            <person name="Culley D."/>
            <person name="Daum C."/>
            <person name="Ezra D."/>
            <person name="Gonzalez J."/>
            <person name="Henrissat B."/>
            <person name="Kuo A."/>
            <person name="Liang C."/>
            <person name="Lipzen A."/>
            <person name="Lutzoni F."/>
            <person name="Magnuson J."/>
            <person name="Mondo S."/>
            <person name="Nolan M."/>
            <person name="Ohm R."/>
            <person name="Pangilinan J."/>
            <person name="Park H.-J."/>
            <person name="Ramirez L."/>
            <person name="Alfaro M."/>
            <person name="Sun H."/>
            <person name="Tritt A."/>
            <person name="Yoshinaga Y."/>
            <person name="Zwiers L.-H."/>
            <person name="Turgeon B."/>
            <person name="Goodwin S."/>
            <person name="Spatafora J."/>
            <person name="Crous P."/>
            <person name="Grigoriev I."/>
        </authorList>
    </citation>
    <scope>NUCLEOTIDE SEQUENCE</scope>
    <source>
        <strain evidence="2">CBS 690.94</strain>
    </source>
</reference>
<organism evidence="2 3">
    <name type="scientific">Karstenula rhodostoma CBS 690.94</name>
    <dbReference type="NCBI Taxonomy" id="1392251"/>
    <lineage>
        <taxon>Eukaryota</taxon>
        <taxon>Fungi</taxon>
        <taxon>Dikarya</taxon>
        <taxon>Ascomycota</taxon>
        <taxon>Pezizomycotina</taxon>
        <taxon>Dothideomycetes</taxon>
        <taxon>Pleosporomycetidae</taxon>
        <taxon>Pleosporales</taxon>
        <taxon>Massarineae</taxon>
        <taxon>Didymosphaeriaceae</taxon>
        <taxon>Karstenula</taxon>
    </lineage>
</organism>
<evidence type="ECO:0000313" key="2">
    <source>
        <dbReference type="EMBL" id="KAF2452223.1"/>
    </source>
</evidence>
<dbReference type="Gene3D" id="1.10.510.10">
    <property type="entry name" value="Transferase(Phosphotransferase) domain 1"/>
    <property type="match status" value="1"/>
</dbReference>
<dbReference type="GO" id="GO:0005524">
    <property type="term" value="F:ATP binding"/>
    <property type="evidence" value="ECO:0007669"/>
    <property type="project" value="InterPro"/>
</dbReference>